<proteinExistence type="predicted"/>
<keyword evidence="2" id="KW-0472">Membrane</keyword>
<reference evidence="3" key="1">
    <citation type="journal article" date="2021" name="Environ. Microbiol.">
        <title>Genomic characterization of three novel Desulfobacterota classes expand the metabolic and phylogenetic diversity of the phylum.</title>
        <authorList>
            <person name="Murphy C.L."/>
            <person name="Biggerstaff J."/>
            <person name="Eichhorn A."/>
            <person name="Ewing E."/>
            <person name="Shahan R."/>
            <person name="Soriano D."/>
            <person name="Stewart S."/>
            <person name="VanMol K."/>
            <person name="Walker R."/>
            <person name="Walters P."/>
            <person name="Elshahed M.S."/>
            <person name="Youssef N.H."/>
        </authorList>
    </citation>
    <scope>NUCLEOTIDE SEQUENCE</scope>
    <source>
        <strain evidence="3">Zod_Metabat.24</strain>
    </source>
</reference>
<dbReference type="EMBL" id="JAFGIX010000011">
    <property type="protein sequence ID" value="MBN1572064.1"/>
    <property type="molecule type" value="Genomic_DNA"/>
</dbReference>
<evidence type="ECO:0000256" key="2">
    <source>
        <dbReference type="SAM" id="Phobius"/>
    </source>
</evidence>
<sequence length="139" mass="15096">MVGAQGKDRKGEGNAAGKNPQGKGKGGLNLSRSLILAVIVALSLLIGAFFTYRIGVRAVSEIENQGDRLSAVLPYGYGAKDIIRPLFDFTVKVVRDEMEPQMIFGVFIELFSALEDGVLTEGEFLVIINKIYAEDKICL</sequence>
<gene>
    <name evidence="3" type="ORF">JW984_02590</name>
</gene>
<dbReference type="Proteomes" id="UP000809273">
    <property type="component" value="Unassembled WGS sequence"/>
</dbReference>
<comment type="caution">
    <text evidence="3">The sequence shown here is derived from an EMBL/GenBank/DDBJ whole genome shotgun (WGS) entry which is preliminary data.</text>
</comment>
<organism evidence="3 4">
    <name type="scientific">Candidatus Zymogenus saltonus</name>
    <dbReference type="NCBI Taxonomy" id="2844893"/>
    <lineage>
        <taxon>Bacteria</taxon>
        <taxon>Deltaproteobacteria</taxon>
        <taxon>Candidatus Zymogenia</taxon>
        <taxon>Candidatus Zymogeniales</taxon>
        <taxon>Candidatus Zymogenaceae</taxon>
        <taxon>Candidatus Zymogenus</taxon>
    </lineage>
</organism>
<accession>A0A9D8KBX7</accession>
<feature type="compositionally biased region" description="Basic and acidic residues" evidence="1">
    <location>
        <begin position="1"/>
        <end position="12"/>
    </location>
</feature>
<name>A0A9D8KBX7_9DELT</name>
<evidence type="ECO:0000313" key="3">
    <source>
        <dbReference type="EMBL" id="MBN1572064.1"/>
    </source>
</evidence>
<keyword evidence="2" id="KW-0812">Transmembrane</keyword>
<evidence type="ECO:0000256" key="1">
    <source>
        <dbReference type="SAM" id="MobiDB-lite"/>
    </source>
</evidence>
<feature type="transmembrane region" description="Helical" evidence="2">
    <location>
        <begin position="34"/>
        <end position="52"/>
    </location>
</feature>
<reference evidence="3" key="2">
    <citation type="submission" date="2021-01" db="EMBL/GenBank/DDBJ databases">
        <authorList>
            <person name="Hahn C.R."/>
            <person name="Youssef N.H."/>
            <person name="Elshahed M."/>
        </authorList>
    </citation>
    <scope>NUCLEOTIDE SEQUENCE</scope>
    <source>
        <strain evidence="3">Zod_Metabat.24</strain>
    </source>
</reference>
<feature type="region of interest" description="Disordered" evidence="1">
    <location>
        <begin position="1"/>
        <end position="24"/>
    </location>
</feature>
<keyword evidence="2" id="KW-1133">Transmembrane helix</keyword>
<evidence type="ECO:0000313" key="4">
    <source>
        <dbReference type="Proteomes" id="UP000809273"/>
    </source>
</evidence>
<dbReference type="AlphaFoldDB" id="A0A9D8KBX7"/>
<protein>
    <submittedName>
        <fullName evidence="3">Uncharacterized protein</fullName>
    </submittedName>
</protein>